<organism evidence="1 2">
    <name type="scientific">Flavobacterium jumunjinense</name>
    <dbReference type="NCBI Taxonomy" id="998845"/>
    <lineage>
        <taxon>Bacteria</taxon>
        <taxon>Pseudomonadati</taxon>
        <taxon>Bacteroidota</taxon>
        <taxon>Flavobacteriia</taxon>
        <taxon>Flavobacteriales</taxon>
        <taxon>Flavobacteriaceae</taxon>
        <taxon>Flavobacterium</taxon>
    </lineage>
</organism>
<protein>
    <submittedName>
        <fullName evidence="1">Uncharacterized protein</fullName>
    </submittedName>
</protein>
<dbReference type="EMBL" id="JBHMEY010000067">
    <property type="protein sequence ID" value="MFB9098015.1"/>
    <property type="molecule type" value="Genomic_DNA"/>
</dbReference>
<name>A0ABV5GRJ7_9FLAO</name>
<sequence>MQKLNLSVPKPCHENWNEMLSEEKGRFCQSCSKTVLDFTGKSNDEIIALFENNKTEKVCGRFRKDQLESIKIEIPEVLLFSQTSFRKSFLLALFVVMGTTLFSCKDFNNNVHTLGEVVVIEDSISNNIDTIYNKKIVADSAIKKCKTIKNEKLSIPPPPEIPELIEEPEIMGEIIMGIPIMPVNED</sequence>
<evidence type="ECO:0000313" key="1">
    <source>
        <dbReference type="EMBL" id="MFB9098015.1"/>
    </source>
</evidence>
<dbReference type="RefSeq" id="WP_236456050.1">
    <property type="nucleotide sequence ID" value="NZ_CBCSGE010000003.1"/>
</dbReference>
<dbReference type="Proteomes" id="UP001589607">
    <property type="component" value="Unassembled WGS sequence"/>
</dbReference>
<keyword evidence="2" id="KW-1185">Reference proteome</keyword>
<reference evidence="1 2" key="1">
    <citation type="submission" date="2024-09" db="EMBL/GenBank/DDBJ databases">
        <authorList>
            <person name="Sun Q."/>
            <person name="Mori K."/>
        </authorList>
    </citation>
    <scope>NUCLEOTIDE SEQUENCE [LARGE SCALE GENOMIC DNA]</scope>
    <source>
        <strain evidence="1 2">CECT 7955</strain>
    </source>
</reference>
<proteinExistence type="predicted"/>
<comment type="caution">
    <text evidence="1">The sequence shown here is derived from an EMBL/GenBank/DDBJ whole genome shotgun (WGS) entry which is preliminary data.</text>
</comment>
<accession>A0ABV5GRJ7</accession>
<gene>
    <name evidence="1" type="ORF">ACFFVF_15970</name>
</gene>
<evidence type="ECO:0000313" key="2">
    <source>
        <dbReference type="Proteomes" id="UP001589607"/>
    </source>
</evidence>